<keyword evidence="1" id="KW-0479">Metal-binding</keyword>
<dbReference type="GO" id="GO:0005634">
    <property type="term" value="C:nucleus"/>
    <property type="evidence" value="ECO:0007669"/>
    <property type="project" value="TreeGrafter"/>
</dbReference>
<reference evidence="7" key="1">
    <citation type="submission" date="2023-07" db="EMBL/GenBank/DDBJ databases">
        <authorList>
            <consortium name="AG Swart"/>
            <person name="Singh M."/>
            <person name="Singh A."/>
            <person name="Seah K."/>
            <person name="Emmerich C."/>
        </authorList>
    </citation>
    <scope>NUCLEOTIDE SEQUENCE</scope>
    <source>
        <strain evidence="7">DP1</strain>
    </source>
</reference>
<evidence type="ECO:0000256" key="3">
    <source>
        <dbReference type="ARBA" id="ARBA00022833"/>
    </source>
</evidence>
<keyword evidence="3" id="KW-0862">Zinc</keyword>
<dbReference type="PANTHER" id="PTHR45931:SF3">
    <property type="entry name" value="RING ZINC FINGER-CONTAINING PROTEIN"/>
    <property type="match status" value="1"/>
</dbReference>
<dbReference type="SMART" id="SM00184">
    <property type="entry name" value="RING"/>
    <property type="match status" value="1"/>
</dbReference>
<dbReference type="SUPFAM" id="SSF57850">
    <property type="entry name" value="RING/U-box"/>
    <property type="match status" value="1"/>
</dbReference>
<evidence type="ECO:0000259" key="6">
    <source>
        <dbReference type="PROSITE" id="PS50089"/>
    </source>
</evidence>
<evidence type="ECO:0000313" key="7">
    <source>
        <dbReference type="EMBL" id="CAI2375533.1"/>
    </source>
</evidence>
<evidence type="ECO:0000256" key="2">
    <source>
        <dbReference type="ARBA" id="ARBA00022771"/>
    </source>
</evidence>
<organism evidence="7 8">
    <name type="scientific">Euplotes crassus</name>
    <dbReference type="NCBI Taxonomy" id="5936"/>
    <lineage>
        <taxon>Eukaryota</taxon>
        <taxon>Sar</taxon>
        <taxon>Alveolata</taxon>
        <taxon>Ciliophora</taxon>
        <taxon>Intramacronucleata</taxon>
        <taxon>Spirotrichea</taxon>
        <taxon>Hypotrichia</taxon>
        <taxon>Euplotida</taxon>
        <taxon>Euplotidae</taxon>
        <taxon>Moneuplotes</taxon>
    </lineage>
</organism>
<dbReference type="Pfam" id="PF13639">
    <property type="entry name" value="zf-RING_2"/>
    <property type="match status" value="1"/>
</dbReference>
<dbReference type="InterPro" id="IPR051834">
    <property type="entry name" value="RING_finger_E3_ligase"/>
</dbReference>
<evidence type="ECO:0000256" key="1">
    <source>
        <dbReference type="ARBA" id="ARBA00022723"/>
    </source>
</evidence>
<comment type="caution">
    <text evidence="7">The sequence shown here is derived from an EMBL/GenBank/DDBJ whole genome shotgun (WGS) entry which is preliminary data.</text>
</comment>
<dbReference type="GO" id="GO:0061630">
    <property type="term" value="F:ubiquitin protein ligase activity"/>
    <property type="evidence" value="ECO:0007669"/>
    <property type="project" value="TreeGrafter"/>
</dbReference>
<feature type="region of interest" description="Disordered" evidence="5">
    <location>
        <begin position="113"/>
        <end position="155"/>
    </location>
</feature>
<proteinExistence type="predicted"/>
<evidence type="ECO:0000313" key="8">
    <source>
        <dbReference type="Proteomes" id="UP001295684"/>
    </source>
</evidence>
<evidence type="ECO:0000256" key="4">
    <source>
        <dbReference type="PROSITE-ProRule" id="PRU00175"/>
    </source>
</evidence>
<feature type="compositionally biased region" description="Low complexity" evidence="5">
    <location>
        <begin position="134"/>
        <end position="145"/>
    </location>
</feature>
<gene>
    <name evidence="7" type="ORF">ECRASSUSDP1_LOCUS16895</name>
</gene>
<dbReference type="Gene3D" id="3.30.40.10">
    <property type="entry name" value="Zinc/RING finger domain, C3HC4 (zinc finger)"/>
    <property type="match status" value="1"/>
</dbReference>
<feature type="domain" description="RING-type" evidence="6">
    <location>
        <begin position="247"/>
        <end position="288"/>
    </location>
</feature>
<dbReference type="InterPro" id="IPR013083">
    <property type="entry name" value="Znf_RING/FYVE/PHD"/>
</dbReference>
<dbReference type="EMBL" id="CAMPGE010017021">
    <property type="protein sequence ID" value="CAI2375533.1"/>
    <property type="molecule type" value="Genomic_DNA"/>
</dbReference>
<dbReference type="Proteomes" id="UP001295684">
    <property type="component" value="Unassembled WGS sequence"/>
</dbReference>
<accession>A0AAD2D0N1</accession>
<dbReference type="InterPro" id="IPR001841">
    <property type="entry name" value="Znf_RING"/>
</dbReference>
<feature type="compositionally biased region" description="Acidic residues" evidence="5">
    <location>
        <begin position="185"/>
        <end position="198"/>
    </location>
</feature>
<keyword evidence="8" id="KW-1185">Reference proteome</keyword>
<dbReference type="GO" id="GO:0008270">
    <property type="term" value="F:zinc ion binding"/>
    <property type="evidence" value="ECO:0007669"/>
    <property type="project" value="UniProtKB-KW"/>
</dbReference>
<dbReference type="GO" id="GO:0006511">
    <property type="term" value="P:ubiquitin-dependent protein catabolic process"/>
    <property type="evidence" value="ECO:0007669"/>
    <property type="project" value="TreeGrafter"/>
</dbReference>
<feature type="region of interest" description="Disordered" evidence="5">
    <location>
        <begin position="184"/>
        <end position="220"/>
    </location>
</feature>
<dbReference type="AlphaFoldDB" id="A0AAD2D0N1"/>
<dbReference type="PANTHER" id="PTHR45931">
    <property type="entry name" value="SI:CH211-59O9.10"/>
    <property type="match status" value="1"/>
</dbReference>
<evidence type="ECO:0000256" key="5">
    <source>
        <dbReference type="SAM" id="MobiDB-lite"/>
    </source>
</evidence>
<keyword evidence="2 4" id="KW-0863">Zinc-finger</keyword>
<dbReference type="CDD" id="cd16454">
    <property type="entry name" value="RING-H2_PA-TM-RING"/>
    <property type="match status" value="1"/>
</dbReference>
<protein>
    <recommendedName>
        <fullName evidence="6">RING-type domain-containing protein</fullName>
    </recommendedName>
</protein>
<dbReference type="PROSITE" id="PS50089">
    <property type="entry name" value="ZF_RING_2"/>
    <property type="match status" value="1"/>
</dbReference>
<name>A0AAD2D0N1_EUPCR</name>
<sequence length="294" mass="33294">MDRCFDIENHSSTITVDTEVGSGGSFNINGHNNTMKLQGADCHKIVIMGHNNVVRGTENFEKVHKLVVIGHNNTVRNCHINRMEILGHNNTFKHLHLNKQPANNGFNNKFSNVGLLDDVPEDDSTGDPSGYYQSASDTSDSSSSQSDEDGYTTHNFEFSTNINANVQDLLNNFAPQNFQSFQFDCSDESSDEEEEEEYEPHPDIYHEDDYEEEEKDEEAHISKEERLNIINSINSFSYRTKDKSQSCAICLCGLEEGQQVKALPCNHMFHPTCINKWLMNKLNCPCCKLKIDLS</sequence>